<keyword evidence="5" id="KW-0531">Neurotransmitter degradation</keyword>
<gene>
    <name evidence="9" type="ORF">DNTS_006241</name>
</gene>
<keyword evidence="10" id="KW-1185">Reference proteome</keyword>
<accession>A0A553R7Q8</accession>
<dbReference type="GO" id="GO:0016206">
    <property type="term" value="F:catechol O-methyltransferase activity"/>
    <property type="evidence" value="ECO:0007669"/>
    <property type="project" value="UniProtKB-EC"/>
</dbReference>
<dbReference type="AlphaFoldDB" id="A0A553R7Q8"/>
<dbReference type="GO" id="GO:0042424">
    <property type="term" value="P:catecholamine catabolic process"/>
    <property type="evidence" value="ECO:0007669"/>
    <property type="project" value="TreeGrafter"/>
</dbReference>
<keyword evidence="8" id="KW-0812">Transmembrane</keyword>
<feature type="transmembrane region" description="Helical" evidence="8">
    <location>
        <begin position="38"/>
        <end position="56"/>
    </location>
</feature>
<keyword evidence="3" id="KW-0808">Transferase</keyword>
<dbReference type="InterPro" id="IPR002935">
    <property type="entry name" value="SAM_O-MeTrfase"/>
</dbReference>
<keyword evidence="2" id="KW-0489">Methyltransferase</keyword>
<dbReference type="EMBL" id="SRMA01025183">
    <property type="protein sequence ID" value="TRY98214.1"/>
    <property type="molecule type" value="Genomic_DNA"/>
</dbReference>
<dbReference type="Proteomes" id="UP000316079">
    <property type="component" value="Unassembled WGS sequence"/>
</dbReference>
<organism evidence="9 10">
    <name type="scientific">Danionella cerebrum</name>
    <dbReference type="NCBI Taxonomy" id="2873325"/>
    <lineage>
        <taxon>Eukaryota</taxon>
        <taxon>Metazoa</taxon>
        <taxon>Chordata</taxon>
        <taxon>Craniata</taxon>
        <taxon>Vertebrata</taxon>
        <taxon>Euteleostomi</taxon>
        <taxon>Actinopterygii</taxon>
        <taxon>Neopterygii</taxon>
        <taxon>Teleostei</taxon>
        <taxon>Ostariophysi</taxon>
        <taxon>Cypriniformes</taxon>
        <taxon>Danionidae</taxon>
        <taxon>Danioninae</taxon>
        <taxon>Danionella</taxon>
    </lineage>
</organism>
<dbReference type="OrthoDB" id="186626at2759"/>
<proteinExistence type="inferred from homology"/>
<evidence type="ECO:0000256" key="4">
    <source>
        <dbReference type="ARBA" id="ARBA00022691"/>
    </source>
</evidence>
<comment type="caution">
    <text evidence="9">The sequence shown here is derived from an EMBL/GenBank/DDBJ whole genome shotgun (WGS) entry which is preliminary data.</text>
</comment>
<evidence type="ECO:0000256" key="7">
    <source>
        <dbReference type="ARBA" id="ARBA00023453"/>
    </source>
</evidence>
<evidence type="ECO:0000313" key="9">
    <source>
        <dbReference type="EMBL" id="TRY98214.1"/>
    </source>
</evidence>
<evidence type="ECO:0000256" key="2">
    <source>
        <dbReference type="ARBA" id="ARBA00022603"/>
    </source>
</evidence>
<dbReference type="EC" id="2.1.1.6" evidence="1"/>
<keyword evidence="8" id="KW-1133">Transmembrane helix</keyword>
<dbReference type="STRING" id="623744.A0A553R7Q8"/>
<name>A0A553R7Q8_9TELE</name>
<feature type="transmembrane region" description="Helical" evidence="8">
    <location>
        <begin position="12"/>
        <end position="32"/>
    </location>
</feature>
<dbReference type="Gene3D" id="3.40.50.150">
    <property type="entry name" value="Vaccinia Virus protein VP39"/>
    <property type="match status" value="1"/>
</dbReference>
<evidence type="ECO:0000256" key="8">
    <source>
        <dbReference type="SAM" id="Phobius"/>
    </source>
</evidence>
<dbReference type="InterPro" id="IPR029063">
    <property type="entry name" value="SAM-dependent_MTases_sf"/>
</dbReference>
<dbReference type="PANTHER" id="PTHR43836">
    <property type="entry name" value="CATECHOL O-METHYLTRANSFERASE 1-RELATED"/>
    <property type="match status" value="1"/>
</dbReference>
<dbReference type="GO" id="GO:0032259">
    <property type="term" value="P:methylation"/>
    <property type="evidence" value="ECO:0007669"/>
    <property type="project" value="UniProtKB-KW"/>
</dbReference>
<evidence type="ECO:0000256" key="3">
    <source>
        <dbReference type="ARBA" id="ARBA00022679"/>
    </source>
</evidence>
<reference evidence="9 10" key="1">
    <citation type="journal article" date="2019" name="Sci. Data">
        <title>Hybrid genome assembly and annotation of Danionella translucida.</title>
        <authorList>
            <person name="Kadobianskyi M."/>
            <person name="Schulze L."/>
            <person name="Schuelke M."/>
            <person name="Judkewitz B."/>
        </authorList>
    </citation>
    <scope>NUCLEOTIDE SEQUENCE [LARGE SCALE GENOMIC DNA]</scope>
    <source>
        <strain evidence="9 10">Bolton</strain>
    </source>
</reference>
<keyword evidence="6" id="KW-0128">Catecholamine metabolism</keyword>
<evidence type="ECO:0000256" key="1">
    <source>
        <dbReference type="ARBA" id="ARBA00012880"/>
    </source>
</evidence>
<sequence length="193" mass="21561">MFFKYLRSCHNLISVMLLSLVFMPLLPVVVGIMTTMAAVYHLPLLALFSQVFSGFLKLSQRKVCVRSIHSYVFNNCTHGQAESVLMTFDLYSNMHATLNIGPVKGEFLDMVVKSKCPQRALEFGTHCGYASVRILRMLPPTGKLLTVEVDPLTADYAEEIILIAGFKHHQGSDIWSSKSSGIYDRQATELQLG</sequence>
<evidence type="ECO:0000313" key="10">
    <source>
        <dbReference type="Proteomes" id="UP000316079"/>
    </source>
</evidence>
<dbReference type="PANTHER" id="PTHR43836:SF3">
    <property type="entry name" value="CATECHOL O-METHYLTRANSFERASE"/>
    <property type="match status" value="1"/>
</dbReference>
<keyword evidence="8" id="KW-0472">Membrane</keyword>
<comment type="similarity">
    <text evidence="7">Belongs to the class I-like SAM-binding methyltransferase superfamily. Cation-dependent O-methyltransferase family.</text>
</comment>
<dbReference type="SUPFAM" id="SSF53335">
    <property type="entry name" value="S-adenosyl-L-methionine-dependent methyltransferases"/>
    <property type="match status" value="1"/>
</dbReference>
<keyword evidence="4" id="KW-0949">S-adenosyl-L-methionine</keyword>
<evidence type="ECO:0000256" key="6">
    <source>
        <dbReference type="ARBA" id="ARBA00022939"/>
    </source>
</evidence>
<dbReference type="GO" id="GO:0042417">
    <property type="term" value="P:dopamine metabolic process"/>
    <property type="evidence" value="ECO:0007669"/>
    <property type="project" value="TreeGrafter"/>
</dbReference>
<dbReference type="PROSITE" id="PS51682">
    <property type="entry name" value="SAM_OMT_I"/>
    <property type="match status" value="1"/>
</dbReference>
<dbReference type="Pfam" id="PF01596">
    <property type="entry name" value="Methyltransf_3"/>
    <property type="match status" value="1"/>
</dbReference>
<dbReference type="GO" id="GO:0032502">
    <property type="term" value="P:developmental process"/>
    <property type="evidence" value="ECO:0007669"/>
    <property type="project" value="TreeGrafter"/>
</dbReference>
<evidence type="ECO:0000256" key="5">
    <source>
        <dbReference type="ARBA" id="ARBA00022867"/>
    </source>
</evidence>
<protein>
    <recommendedName>
        <fullName evidence="1">catechol O-methyltransferase</fullName>
        <ecNumber evidence="1">2.1.1.6</ecNumber>
    </recommendedName>
</protein>